<dbReference type="SUPFAM" id="SSF117074">
    <property type="entry name" value="Hypothetical protein PA1324"/>
    <property type="match status" value="2"/>
</dbReference>
<evidence type="ECO:0000256" key="1">
    <source>
        <dbReference type="ARBA" id="ARBA00004613"/>
    </source>
</evidence>
<reference evidence="8" key="1">
    <citation type="submission" date="2016-10" db="EMBL/GenBank/DDBJ databases">
        <authorList>
            <person name="Varghese N."/>
            <person name="Submissions S."/>
        </authorList>
    </citation>
    <scope>NUCLEOTIDE SEQUENCE [LARGE SCALE GENOMIC DNA]</scope>
    <source>
        <strain evidence="8">DSM 24740</strain>
    </source>
</reference>
<dbReference type="RefSeq" id="WP_090164995.1">
    <property type="nucleotide sequence ID" value="NZ_FOFB01000001.1"/>
</dbReference>
<dbReference type="InParanoid" id="A0A1H8ZCG3"/>
<feature type="domain" description="SD-repeat containing protein B" evidence="5">
    <location>
        <begin position="197"/>
        <end position="302"/>
    </location>
</feature>
<feature type="domain" description="DUF7619" evidence="6">
    <location>
        <begin position="969"/>
        <end position="1100"/>
    </location>
</feature>
<feature type="signal peptide" evidence="4">
    <location>
        <begin position="1"/>
        <end position="22"/>
    </location>
</feature>
<protein>
    <submittedName>
        <fullName evidence="7">Conserved repeat domain-containing protein/Por secretion system C-terminal sorting domain-containing protein</fullName>
    </submittedName>
</protein>
<dbReference type="Pfam" id="PF24595">
    <property type="entry name" value="DUF7619"/>
    <property type="match status" value="1"/>
</dbReference>
<evidence type="ECO:0000259" key="6">
    <source>
        <dbReference type="Pfam" id="PF24595"/>
    </source>
</evidence>
<dbReference type="InterPro" id="IPR025667">
    <property type="entry name" value="SprB_repeat"/>
</dbReference>
<dbReference type="InterPro" id="IPR013783">
    <property type="entry name" value="Ig-like_fold"/>
</dbReference>
<evidence type="ECO:0000259" key="5">
    <source>
        <dbReference type="Pfam" id="PF17210"/>
    </source>
</evidence>
<keyword evidence="3 4" id="KW-0732">Signal</keyword>
<evidence type="ECO:0000256" key="3">
    <source>
        <dbReference type="ARBA" id="ARBA00022729"/>
    </source>
</evidence>
<keyword evidence="2" id="KW-0964">Secreted</keyword>
<gene>
    <name evidence="7" type="ORF">SAMN05444359_101269</name>
</gene>
<dbReference type="InterPro" id="IPR055353">
    <property type="entry name" value="DUF7619"/>
</dbReference>
<dbReference type="OrthoDB" id="9760282at2"/>
<dbReference type="Pfam" id="PF17210">
    <property type="entry name" value="SdrD_B"/>
    <property type="match status" value="1"/>
</dbReference>
<dbReference type="InterPro" id="IPR026444">
    <property type="entry name" value="Secre_tail"/>
</dbReference>
<proteinExistence type="predicted"/>
<dbReference type="Pfam" id="PF13573">
    <property type="entry name" value="SprB"/>
    <property type="match status" value="2"/>
</dbReference>
<dbReference type="AlphaFoldDB" id="A0A1H8ZCG3"/>
<evidence type="ECO:0000313" key="8">
    <source>
        <dbReference type="Proteomes" id="UP000199021"/>
    </source>
</evidence>
<evidence type="ECO:0000256" key="2">
    <source>
        <dbReference type="ARBA" id="ARBA00022525"/>
    </source>
</evidence>
<evidence type="ECO:0000313" key="7">
    <source>
        <dbReference type="EMBL" id="SEP62109.1"/>
    </source>
</evidence>
<dbReference type="InterPro" id="IPR033764">
    <property type="entry name" value="Sdr_B"/>
</dbReference>
<accession>A0A1H8ZCG3</accession>
<organism evidence="7 8">
    <name type="scientific">Neolewinella agarilytica</name>
    <dbReference type="NCBI Taxonomy" id="478744"/>
    <lineage>
        <taxon>Bacteria</taxon>
        <taxon>Pseudomonadati</taxon>
        <taxon>Bacteroidota</taxon>
        <taxon>Saprospiria</taxon>
        <taxon>Saprospirales</taxon>
        <taxon>Lewinellaceae</taxon>
        <taxon>Neolewinella</taxon>
    </lineage>
</organism>
<comment type="subcellular location">
    <subcellularLocation>
        <location evidence="1">Secreted</location>
    </subcellularLocation>
</comment>
<dbReference type="NCBIfam" id="TIGR01451">
    <property type="entry name" value="B_ant_repeat"/>
    <property type="match status" value="1"/>
</dbReference>
<keyword evidence="8" id="KW-1185">Reference proteome</keyword>
<feature type="chain" id="PRO_5011446162" evidence="4">
    <location>
        <begin position="23"/>
        <end position="1202"/>
    </location>
</feature>
<dbReference type="GO" id="GO:0005576">
    <property type="term" value="C:extracellular region"/>
    <property type="evidence" value="ECO:0007669"/>
    <property type="project" value="UniProtKB-SubCell"/>
</dbReference>
<dbReference type="Gene3D" id="2.60.40.10">
    <property type="entry name" value="Immunoglobulins"/>
    <property type="match status" value="2"/>
</dbReference>
<sequence>MRYLLSLLFFFSLAFLSAQCFEANVISAECENGDGWFVEVEFVGEGNGWITSIDGNTITGTFDTVVSFGPFFQEVVVLDIGDLDEPDCVQTLDLDAPDGCLNTDPCFGFFMGLELEGACDTTSFLSVFFEGGNFPMVVELREADFAEVIQVDSFVSPNGTFLTIEDPGTYSVTATDPNGCQLVEIITINEGCGAISGRSWLDGNANGLRDPDETDARALVTLWRGDEVRFRSTTTDQAGRYAFEAVPAGDYFLEFVSLVDGREPTAYQTGDDRTVDNDMHEGGFTNPFTVENGGFVESIDAGWLAADCFAEIEIIRNADCSGENGGELLAIAGGGTPPYTYEWTNGQTGSRAIELAAGTYAVTITDALGCSAIGTGTILEGTDIRVFIQQSGGDCNDTAEVPTLFATVVGGTAPYTYTWSAGGAVIATTAGLEQVSPEVLYSLEVTDANGCTVFAESIFEPQGTTINFFAPFYLPCDGGPVTLSTGDLTDFLEYQWITPAGDTLFGPEVDVFEPGNYAVSAVSPNGTCFLSGNAWVAELSLASRDISIEAFGDSLCGASDCVYLIEEFGFELTPDTEVEWSLPNGESLITNPWNPVCDYGPGLYAAQVKGVCDTVTLTFLLEGAVECSALNGVLYVDQAGNCTLDGEDTPASGVMIVATSVATGEQYYALTNADGQYGFTIPVGDYTVRPVVDVNLPFGTCEPPAGGTVMAGSVTNIDVFLPALLDCPLMTTSVSIPFLRRCFDNVAYVDYANVGSTSVDDVTLTVTLDDFLINAVPSIPAVSQDGNTFTFNLGTVNPFERDRIFFTFTVSCQAFLGQSHCIESVISPSEPCTTPEDWNGALVNVSSGQCDGEEVTFSIQNVGDNPMSVPLSYVVVEDGIMMSGAPTEVESLPAGEIFEVNLPANGRTYHVITNQEPNAPASPTPTAVAEGCNTDPAGNTSSGFANIISLGNNVPSQAIACRQNVGAYDPNDKMGYPLGYDGGNIAAGTRLDYAIRFQNTGTDTAFNVVIQDTISTALDLSSFKVESASHAYTVSIDTHRVITFSFANIALPDSNVNLAASQGVINFSIDHAADLVPGDVIDNEARIYFDFNEPIVTNLSRHRIAKDGLPVGTRQQLARQVAVGISPNPGPGIIKVDIPRADVELTDVLTVTDLYGRQLAATTFGQLSSNWNVSHLPAGYYLLVVSNANGQAKGRAGFVIAK</sequence>
<dbReference type="Proteomes" id="UP000199021">
    <property type="component" value="Unassembled WGS sequence"/>
</dbReference>
<evidence type="ECO:0000256" key="4">
    <source>
        <dbReference type="SAM" id="SignalP"/>
    </source>
</evidence>
<dbReference type="EMBL" id="FOFB01000001">
    <property type="protein sequence ID" value="SEP62109.1"/>
    <property type="molecule type" value="Genomic_DNA"/>
</dbReference>
<dbReference type="NCBIfam" id="TIGR04183">
    <property type="entry name" value="Por_Secre_tail"/>
    <property type="match status" value="1"/>
</dbReference>
<dbReference type="STRING" id="478744.SAMN05444359_101269"/>
<name>A0A1H8ZCG3_9BACT</name>
<dbReference type="Gene3D" id="2.60.40.740">
    <property type="match status" value="1"/>
</dbReference>
<dbReference type="InterPro" id="IPR047589">
    <property type="entry name" value="DUF11_rpt"/>
</dbReference>